<dbReference type="PROSITE" id="PS51740">
    <property type="entry name" value="SPOVT_ABRB"/>
    <property type="match status" value="1"/>
</dbReference>
<comment type="caution">
    <text evidence="3">The sequence shown here is derived from an EMBL/GenBank/DDBJ whole genome shotgun (WGS) entry which is preliminary data.</text>
</comment>
<gene>
    <name evidence="3" type="ORF">COT51_02990</name>
</gene>
<protein>
    <submittedName>
        <fullName evidence="3">AbrB/MazE/SpoVT family DNA-binding domain-containing protein</fullName>
    </submittedName>
</protein>
<reference evidence="4" key="1">
    <citation type="submission" date="2017-09" db="EMBL/GenBank/DDBJ databases">
        <title>Depth-based differentiation of microbial function through sediment-hosted aquifers and enrichment of novel symbionts in the deep terrestrial subsurface.</title>
        <authorList>
            <person name="Probst A.J."/>
            <person name="Ladd B."/>
            <person name="Jarett J.K."/>
            <person name="Geller-Mcgrath D.E."/>
            <person name="Sieber C.M.K."/>
            <person name="Emerson J.B."/>
            <person name="Anantharaman K."/>
            <person name="Thomas B.C."/>
            <person name="Malmstrom R."/>
            <person name="Stieglmeier M."/>
            <person name="Klingl A."/>
            <person name="Woyke T."/>
            <person name="Ryan C.M."/>
            <person name="Banfield J.F."/>
        </authorList>
    </citation>
    <scope>NUCLEOTIDE SEQUENCE [LARGE SCALE GENOMIC DNA]</scope>
</reference>
<dbReference type="NCBIfam" id="TIGR01439">
    <property type="entry name" value="lp_hng_hel_AbrB"/>
    <property type="match status" value="1"/>
</dbReference>
<proteinExistence type="predicted"/>
<name>A0A2H0X8Z5_UNCKA</name>
<dbReference type="GO" id="GO:0003677">
    <property type="term" value="F:DNA binding"/>
    <property type="evidence" value="ECO:0007669"/>
    <property type="project" value="UniProtKB-UniRule"/>
</dbReference>
<evidence type="ECO:0000259" key="2">
    <source>
        <dbReference type="PROSITE" id="PS51740"/>
    </source>
</evidence>
<evidence type="ECO:0000313" key="3">
    <source>
        <dbReference type="EMBL" id="PIS21400.1"/>
    </source>
</evidence>
<sequence>MDSQVVSITSQGQLTIPKFIREDLGIVGATKAVIEKTGGLIVVKPKKDFWSIAGALKSSVKLSDKELKEARKSFERDWANHD</sequence>
<dbReference type="SMART" id="SM00966">
    <property type="entry name" value="SpoVT_AbrB"/>
    <property type="match status" value="1"/>
</dbReference>
<keyword evidence="1 3" id="KW-0238">DNA-binding</keyword>
<dbReference type="InterPro" id="IPR007159">
    <property type="entry name" value="SpoVT-AbrB_dom"/>
</dbReference>
<dbReference type="SUPFAM" id="SSF89447">
    <property type="entry name" value="AbrB/MazE/MraZ-like"/>
    <property type="match status" value="1"/>
</dbReference>
<evidence type="ECO:0000313" key="4">
    <source>
        <dbReference type="Proteomes" id="UP000231098"/>
    </source>
</evidence>
<dbReference type="InterPro" id="IPR037914">
    <property type="entry name" value="SpoVT-AbrB_sf"/>
</dbReference>
<feature type="domain" description="SpoVT-AbrB" evidence="2">
    <location>
        <begin position="3"/>
        <end position="48"/>
    </location>
</feature>
<evidence type="ECO:0000256" key="1">
    <source>
        <dbReference type="PROSITE-ProRule" id="PRU01076"/>
    </source>
</evidence>
<dbReference type="Gene3D" id="2.10.260.10">
    <property type="match status" value="1"/>
</dbReference>
<dbReference type="EMBL" id="PEYV01000051">
    <property type="protein sequence ID" value="PIS21400.1"/>
    <property type="molecule type" value="Genomic_DNA"/>
</dbReference>
<dbReference type="Proteomes" id="UP000231098">
    <property type="component" value="Unassembled WGS sequence"/>
</dbReference>
<organism evidence="3 4">
    <name type="scientific">candidate division WWE3 bacterium CG08_land_8_20_14_0_20_41_15</name>
    <dbReference type="NCBI Taxonomy" id="1975086"/>
    <lineage>
        <taxon>Bacteria</taxon>
        <taxon>Katanobacteria</taxon>
    </lineage>
</organism>
<accession>A0A2H0X8Z5</accession>
<dbReference type="AlphaFoldDB" id="A0A2H0X8Z5"/>